<proteinExistence type="predicted"/>
<evidence type="ECO:0000259" key="7">
    <source>
        <dbReference type="Pfam" id="PF01545"/>
    </source>
</evidence>
<feature type="transmembrane region" description="Helical" evidence="6">
    <location>
        <begin position="153"/>
        <end position="170"/>
    </location>
</feature>
<evidence type="ECO:0000256" key="4">
    <source>
        <dbReference type="ARBA" id="ARBA00022989"/>
    </source>
</evidence>
<accession>A0ABS7N2Z0</accession>
<dbReference type="Proteomes" id="UP000766609">
    <property type="component" value="Unassembled WGS sequence"/>
</dbReference>
<sequence length="265" mass="29528">MEKSVFKISQMDCPSEEQMIRMKLDGINEIKQLEFEIPQRKLTIFHIGNTTEIERILAELKLGSKLISNTQSQVVIDVESDPSNQRKILWAVLIINFVFFVLEMLFGLISKSMGLVADSLDMLADSIVYALSLMAVGQSAIRKKNVAKWSGYFQLLLALIGLVEVIRRFIGSEEMPVFQTMIVISILALIANGLSLYLIQKSKSKEAHMQASAIFTSNDIIINIGVIIAGTLVYFTSSQIPDLAIGSIVFLIVIRGAFRILKLAK</sequence>
<name>A0ABS7N2Z0_9BACT</name>
<comment type="subcellular location">
    <subcellularLocation>
        <location evidence="1">Membrane</location>
        <topology evidence="1">Multi-pass membrane protein</topology>
    </subcellularLocation>
</comment>
<dbReference type="PANTHER" id="PTHR11562">
    <property type="entry name" value="CATION EFFLUX PROTEIN/ ZINC TRANSPORTER"/>
    <property type="match status" value="1"/>
</dbReference>
<dbReference type="RefSeq" id="WP_222583266.1">
    <property type="nucleotide sequence ID" value="NZ_JAHVHP010000001.1"/>
</dbReference>
<feature type="transmembrane region" description="Helical" evidence="6">
    <location>
        <begin position="243"/>
        <end position="261"/>
    </location>
</feature>
<evidence type="ECO:0000256" key="6">
    <source>
        <dbReference type="SAM" id="Phobius"/>
    </source>
</evidence>
<keyword evidence="9" id="KW-1185">Reference proteome</keyword>
<evidence type="ECO:0000256" key="5">
    <source>
        <dbReference type="ARBA" id="ARBA00023136"/>
    </source>
</evidence>
<protein>
    <submittedName>
        <fullName evidence="8">Cation transporter</fullName>
    </submittedName>
</protein>
<feature type="transmembrane region" description="Helical" evidence="6">
    <location>
        <begin position="122"/>
        <end position="141"/>
    </location>
</feature>
<dbReference type="InterPro" id="IPR036163">
    <property type="entry name" value="HMA_dom_sf"/>
</dbReference>
<keyword evidence="5 6" id="KW-0472">Membrane</keyword>
<evidence type="ECO:0000256" key="3">
    <source>
        <dbReference type="ARBA" id="ARBA00022906"/>
    </source>
</evidence>
<comment type="caution">
    <text evidence="8">The sequence shown here is derived from an EMBL/GenBank/DDBJ whole genome shotgun (WGS) entry which is preliminary data.</text>
</comment>
<keyword evidence="2 6" id="KW-0812">Transmembrane</keyword>
<keyword evidence="3" id="KW-0406">Ion transport</keyword>
<organism evidence="8 9">
    <name type="scientific">Algoriphagus marincola</name>
    <dbReference type="NCBI Taxonomy" id="264027"/>
    <lineage>
        <taxon>Bacteria</taxon>
        <taxon>Pseudomonadati</taxon>
        <taxon>Bacteroidota</taxon>
        <taxon>Cytophagia</taxon>
        <taxon>Cytophagales</taxon>
        <taxon>Cyclobacteriaceae</taxon>
        <taxon>Algoriphagus</taxon>
    </lineage>
</organism>
<dbReference type="Pfam" id="PF01545">
    <property type="entry name" value="Cation_efflux"/>
    <property type="match status" value="1"/>
</dbReference>
<evidence type="ECO:0000313" key="8">
    <source>
        <dbReference type="EMBL" id="MBY5950273.1"/>
    </source>
</evidence>
<feature type="transmembrane region" description="Helical" evidence="6">
    <location>
        <begin position="220"/>
        <end position="237"/>
    </location>
</feature>
<feature type="domain" description="Cation efflux protein transmembrane" evidence="7">
    <location>
        <begin position="89"/>
        <end position="262"/>
    </location>
</feature>
<keyword evidence="3" id="KW-0862">Zinc</keyword>
<feature type="transmembrane region" description="Helical" evidence="6">
    <location>
        <begin position="88"/>
        <end position="110"/>
    </location>
</feature>
<dbReference type="Gene3D" id="1.20.1510.10">
    <property type="entry name" value="Cation efflux protein transmembrane domain"/>
    <property type="match status" value="1"/>
</dbReference>
<keyword evidence="4 6" id="KW-1133">Transmembrane helix</keyword>
<dbReference type="SUPFAM" id="SSF161111">
    <property type="entry name" value="Cation efflux protein transmembrane domain-like"/>
    <property type="match status" value="1"/>
</dbReference>
<keyword evidence="3" id="KW-0864">Zinc transport</keyword>
<reference evidence="8 9" key="1">
    <citation type="submission" date="2021-06" db="EMBL/GenBank/DDBJ databases">
        <title>44 bacteria genomes isolated from Dapeng, Shenzhen.</title>
        <authorList>
            <person name="Zheng W."/>
            <person name="Yu S."/>
            <person name="Huang Y."/>
        </authorList>
    </citation>
    <scope>NUCLEOTIDE SEQUENCE [LARGE SCALE GENOMIC DNA]</scope>
    <source>
        <strain evidence="8 9">DP5N14-6</strain>
    </source>
</reference>
<gene>
    <name evidence="8" type="ORF">KUV23_04775</name>
</gene>
<evidence type="ECO:0000313" key="9">
    <source>
        <dbReference type="Proteomes" id="UP000766609"/>
    </source>
</evidence>
<keyword evidence="3" id="KW-0813">Transport</keyword>
<dbReference type="EMBL" id="JAHVHP010000001">
    <property type="protein sequence ID" value="MBY5950273.1"/>
    <property type="molecule type" value="Genomic_DNA"/>
</dbReference>
<dbReference type="InterPro" id="IPR027469">
    <property type="entry name" value="Cation_efflux_TMD_sf"/>
</dbReference>
<dbReference type="InterPro" id="IPR050681">
    <property type="entry name" value="CDF/SLC30A"/>
</dbReference>
<evidence type="ECO:0000256" key="2">
    <source>
        <dbReference type="ARBA" id="ARBA00022692"/>
    </source>
</evidence>
<dbReference type="InterPro" id="IPR058533">
    <property type="entry name" value="Cation_efflux_TM"/>
</dbReference>
<evidence type="ECO:0000256" key="1">
    <source>
        <dbReference type="ARBA" id="ARBA00004141"/>
    </source>
</evidence>
<feature type="transmembrane region" description="Helical" evidence="6">
    <location>
        <begin position="176"/>
        <end position="199"/>
    </location>
</feature>
<dbReference type="SUPFAM" id="SSF55008">
    <property type="entry name" value="HMA, heavy metal-associated domain"/>
    <property type="match status" value="1"/>
</dbReference>
<dbReference type="PANTHER" id="PTHR11562:SF17">
    <property type="entry name" value="RE54080P-RELATED"/>
    <property type="match status" value="1"/>
</dbReference>